<keyword evidence="2" id="KW-1185">Reference proteome</keyword>
<protein>
    <submittedName>
        <fullName evidence="1">Uncharacterized protein</fullName>
    </submittedName>
</protein>
<evidence type="ECO:0000313" key="1">
    <source>
        <dbReference type="EMBL" id="GKV52633.1"/>
    </source>
</evidence>
<comment type="caution">
    <text evidence="1">The sequence shown here is derived from an EMBL/GenBank/DDBJ whole genome shotgun (WGS) entry which is preliminary data.</text>
</comment>
<sequence length="245" mass="27848">MRKQIKSEGADSTPGFVKRERSSYAIRHLRPSTGIRNSSIYAKGSVVILYYILPSSHSFPFELMRANWQEARTFSANREQSSESLIGIRDLVNKHSYPRNSYLLLRTVPNTYPSQALCRLYSLSVNAFFVLQSLPILSPPRVTTVSRIAFSLVSSNVGSIAQLYAFPCLWALLSLNGENEFYSFTGCYLTKEWSSLCYPLVTRFLSRRRRGEQEGGSWGVGVFFFQVTPCLHLFKHATTQDPLFN</sequence>
<accession>A0AAV5MRL7</accession>
<dbReference type="Proteomes" id="UP001054252">
    <property type="component" value="Unassembled WGS sequence"/>
</dbReference>
<name>A0AAV5MRL7_9ROSI</name>
<proteinExistence type="predicted"/>
<evidence type="ECO:0000313" key="2">
    <source>
        <dbReference type="Proteomes" id="UP001054252"/>
    </source>
</evidence>
<organism evidence="1 2">
    <name type="scientific">Rubroshorea leprosula</name>
    <dbReference type="NCBI Taxonomy" id="152421"/>
    <lineage>
        <taxon>Eukaryota</taxon>
        <taxon>Viridiplantae</taxon>
        <taxon>Streptophyta</taxon>
        <taxon>Embryophyta</taxon>
        <taxon>Tracheophyta</taxon>
        <taxon>Spermatophyta</taxon>
        <taxon>Magnoliopsida</taxon>
        <taxon>eudicotyledons</taxon>
        <taxon>Gunneridae</taxon>
        <taxon>Pentapetalae</taxon>
        <taxon>rosids</taxon>
        <taxon>malvids</taxon>
        <taxon>Malvales</taxon>
        <taxon>Dipterocarpaceae</taxon>
        <taxon>Rubroshorea</taxon>
    </lineage>
</organism>
<dbReference type="AlphaFoldDB" id="A0AAV5MRL7"/>
<reference evidence="1 2" key="1">
    <citation type="journal article" date="2021" name="Commun. Biol.">
        <title>The genome of Shorea leprosula (Dipterocarpaceae) highlights the ecological relevance of drought in aseasonal tropical rainforests.</title>
        <authorList>
            <person name="Ng K.K.S."/>
            <person name="Kobayashi M.J."/>
            <person name="Fawcett J.A."/>
            <person name="Hatakeyama M."/>
            <person name="Paape T."/>
            <person name="Ng C.H."/>
            <person name="Ang C.C."/>
            <person name="Tnah L.H."/>
            <person name="Lee C.T."/>
            <person name="Nishiyama T."/>
            <person name="Sese J."/>
            <person name="O'Brien M.J."/>
            <person name="Copetti D."/>
            <person name="Mohd Noor M.I."/>
            <person name="Ong R.C."/>
            <person name="Putra M."/>
            <person name="Sireger I.Z."/>
            <person name="Indrioko S."/>
            <person name="Kosugi Y."/>
            <person name="Izuno A."/>
            <person name="Isagi Y."/>
            <person name="Lee S.L."/>
            <person name="Shimizu K.K."/>
        </authorList>
    </citation>
    <scope>NUCLEOTIDE SEQUENCE [LARGE SCALE GENOMIC DNA]</scope>
    <source>
        <strain evidence="1">214</strain>
    </source>
</reference>
<dbReference type="EMBL" id="BPVZ01000790">
    <property type="protein sequence ID" value="GKV52633.1"/>
    <property type="molecule type" value="Genomic_DNA"/>
</dbReference>
<gene>
    <name evidence="1" type="ORF">SLEP1_g59206</name>
</gene>